<reference evidence="2" key="1">
    <citation type="journal article" date="2015" name="Nature">
        <title>Complex archaea that bridge the gap between prokaryotes and eukaryotes.</title>
        <authorList>
            <person name="Spang A."/>
            <person name="Saw J.H."/>
            <person name="Jorgensen S.L."/>
            <person name="Zaremba-Niedzwiedzka K."/>
            <person name="Martijn J."/>
            <person name="Lind A.E."/>
            <person name="van Eijk R."/>
            <person name="Schleper C."/>
            <person name="Guy L."/>
            <person name="Ettema T.J."/>
        </authorList>
    </citation>
    <scope>NUCLEOTIDE SEQUENCE</scope>
</reference>
<evidence type="ECO:0000256" key="1">
    <source>
        <dbReference type="SAM" id="MobiDB-lite"/>
    </source>
</evidence>
<comment type="caution">
    <text evidence="2">The sequence shown here is derived from an EMBL/GenBank/DDBJ whole genome shotgun (WGS) entry which is preliminary data.</text>
</comment>
<organism evidence="2">
    <name type="scientific">marine sediment metagenome</name>
    <dbReference type="NCBI Taxonomy" id="412755"/>
    <lineage>
        <taxon>unclassified sequences</taxon>
        <taxon>metagenomes</taxon>
        <taxon>ecological metagenomes</taxon>
    </lineage>
</organism>
<evidence type="ECO:0000313" key="2">
    <source>
        <dbReference type="EMBL" id="KKN41114.1"/>
    </source>
</evidence>
<feature type="compositionally biased region" description="Basic residues" evidence="1">
    <location>
        <begin position="53"/>
        <end position="71"/>
    </location>
</feature>
<sequence length="71" mass="7983">MSAVAAGEPGLNSTAATSDFIIYPWHPADTNQLHGTQGIIWCPPEYPPEEKPKRKSKWLLKQMKRRGHQGK</sequence>
<proteinExistence type="predicted"/>
<dbReference type="AlphaFoldDB" id="A0A0F9QF07"/>
<protein>
    <submittedName>
        <fullName evidence="2">Uncharacterized protein</fullName>
    </submittedName>
</protein>
<name>A0A0F9QF07_9ZZZZ</name>
<accession>A0A0F9QF07</accession>
<gene>
    <name evidence="2" type="ORF">LCGC14_0726750</name>
</gene>
<feature type="region of interest" description="Disordered" evidence="1">
    <location>
        <begin position="44"/>
        <end position="71"/>
    </location>
</feature>
<dbReference type="EMBL" id="LAZR01001668">
    <property type="protein sequence ID" value="KKN41114.1"/>
    <property type="molecule type" value="Genomic_DNA"/>
</dbReference>